<dbReference type="CDD" id="cd00130">
    <property type="entry name" value="PAS"/>
    <property type="match status" value="2"/>
</dbReference>
<dbReference type="PROSITE" id="PS00107">
    <property type="entry name" value="PROTEIN_KINASE_ATP"/>
    <property type="match status" value="1"/>
</dbReference>
<feature type="domain" description="PAS" evidence="5">
    <location>
        <begin position="369"/>
        <end position="440"/>
    </location>
</feature>
<keyword evidence="1 3" id="KW-0547">Nucleotide-binding</keyword>
<feature type="domain" description="Protein kinase" evidence="6">
    <location>
        <begin position="815"/>
        <end position="1067"/>
    </location>
</feature>
<feature type="region of interest" description="Disordered" evidence="4">
    <location>
        <begin position="438"/>
        <end position="462"/>
    </location>
</feature>
<dbReference type="PANTHER" id="PTHR24346">
    <property type="entry name" value="MAP/MICROTUBULE AFFINITY-REGULATING KINASE"/>
    <property type="match status" value="1"/>
</dbReference>
<evidence type="ECO:0000313" key="7">
    <source>
        <dbReference type="EMBL" id="CAH0724620.1"/>
    </source>
</evidence>
<feature type="binding site" evidence="3">
    <location>
        <position position="848"/>
    </location>
    <ligand>
        <name>ATP</name>
        <dbReference type="ChEBI" id="CHEBI:30616"/>
    </ligand>
</feature>
<evidence type="ECO:0000256" key="3">
    <source>
        <dbReference type="PROSITE-ProRule" id="PRU10141"/>
    </source>
</evidence>
<feature type="compositionally biased region" description="Basic and acidic residues" evidence="4">
    <location>
        <begin position="1147"/>
        <end position="1158"/>
    </location>
</feature>
<organism evidence="7 8">
    <name type="scientific">Brenthis ino</name>
    <name type="common">lesser marbled fritillary</name>
    <dbReference type="NCBI Taxonomy" id="405034"/>
    <lineage>
        <taxon>Eukaryota</taxon>
        <taxon>Metazoa</taxon>
        <taxon>Ecdysozoa</taxon>
        <taxon>Arthropoda</taxon>
        <taxon>Hexapoda</taxon>
        <taxon>Insecta</taxon>
        <taxon>Pterygota</taxon>
        <taxon>Neoptera</taxon>
        <taxon>Endopterygota</taxon>
        <taxon>Lepidoptera</taxon>
        <taxon>Glossata</taxon>
        <taxon>Ditrysia</taxon>
        <taxon>Papilionoidea</taxon>
        <taxon>Nymphalidae</taxon>
        <taxon>Heliconiinae</taxon>
        <taxon>Argynnini</taxon>
        <taxon>Brenthis</taxon>
    </lineage>
</organism>
<dbReference type="Pfam" id="PF00069">
    <property type="entry name" value="Pkinase"/>
    <property type="match status" value="1"/>
</dbReference>
<dbReference type="GO" id="GO:0035556">
    <property type="term" value="P:intracellular signal transduction"/>
    <property type="evidence" value="ECO:0007669"/>
    <property type="project" value="TreeGrafter"/>
</dbReference>
<evidence type="ECO:0000259" key="5">
    <source>
        <dbReference type="SMART" id="SM00091"/>
    </source>
</evidence>
<feature type="region of interest" description="Disordered" evidence="4">
    <location>
        <begin position="545"/>
        <end position="571"/>
    </location>
</feature>
<protein>
    <recommendedName>
        <fullName evidence="9">PAS domain-containing serine/threonine-protein kinase</fullName>
    </recommendedName>
</protein>
<evidence type="ECO:0000259" key="6">
    <source>
        <dbReference type="SMART" id="SM00220"/>
    </source>
</evidence>
<evidence type="ECO:0000256" key="1">
    <source>
        <dbReference type="ARBA" id="ARBA00022741"/>
    </source>
</evidence>
<evidence type="ECO:0008006" key="9">
    <source>
        <dbReference type="Google" id="ProtNLM"/>
    </source>
</evidence>
<keyword evidence="2 3" id="KW-0067">ATP-binding</keyword>
<dbReference type="InterPro" id="IPR008271">
    <property type="entry name" value="Ser/Thr_kinase_AS"/>
</dbReference>
<dbReference type="Gene3D" id="3.30.200.20">
    <property type="entry name" value="Phosphorylase Kinase, domain 1"/>
    <property type="match status" value="1"/>
</dbReference>
<dbReference type="GO" id="GO:0005524">
    <property type="term" value="F:ATP binding"/>
    <property type="evidence" value="ECO:0007669"/>
    <property type="project" value="UniProtKB-UniRule"/>
</dbReference>
<feature type="compositionally biased region" description="Polar residues" evidence="4">
    <location>
        <begin position="11"/>
        <end position="20"/>
    </location>
</feature>
<feature type="compositionally biased region" description="Polar residues" evidence="4">
    <location>
        <begin position="666"/>
        <end position="680"/>
    </location>
</feature>
<feature type="compositionally biased region" description="Polar residues" evidence="4">
    <location>
        <begin position="553"/>
        <end position="565"/>
    </location>
</feature>
<dbReference type="SMART" id="SM00220">
    <property type="entry name" value="S_TKc"/>
    <property type="match status" value="1"/>
</dbReference>
<evidence type="ECO:0000256" key="2">
    <source>
        <dbReference type="ARBA" id="ARBA00022840"/>
    </source>
</evidence>
<dbReference type="InterPro" id="IPR017441">
    <property type="entry name" value="Protein_kinase_ATP_BS"/>
</dbReference>
<feature type="region of interest" description="Disordered" evidence="4">
    <location>
        <begin position="1"/>
        <end position="21"/>
    </location>
</feature>
<feature type="compositionally biased region" description="Basic and acidic residues" evidence="4">
    <location>
        <begin position="1128"/>
        <end position="1139"/>
    </location>
</feature>
<feature type="compositionally biased region" description="Acidic residues" evidence="4">
    <location>
        <begin position="448"/>
        <end position="461"/>
    </location>
</feature>
<proteinExistence type="predicted"/>
<dbReference type="SUPFAM" id="SSF56112">
    <property type="entry name" value="Protein kinase-like (PK-like)"/>
    <property type="match status" value="1"/>
</dbReference>
<sequence length="1217" mass="134974">METAKLPNFNRGGTTESSEFTPVKPRLGRFLDIYSPEHLNLTPKPHPRLVFNQLTNDNQNKLLTPETHLDINNKCRTVKAQQKFNNVWSNCSFEGNQSFPRLSRRVRPIKMDLETPTKLKPSVDLVRVDGPNGLRFNTSLAAGEVTGSPATSQTDRLQQYINPSKAVFTIEPNTSKILIVNNKACSLLGYSSGELCGMRFSDLLRKRSSKTFSLHEAEEADISEDGTIIVLSGKVVELLSKDGGTVQVSLWIRQLDNDGPCLVVAEPVICKNVVLTIDAESGIILSCDGDDAPMLFQAECPEKLIGLPVASLIPSIQIPAHDAPLAKNISKQKATGRTLDGGSFPLCLWISKPNSVDSKTWSSMKTTKEKPVFIVNVRVTHNVSGLLVVDESGVITACNQHFAMLTFGKPNSEVIGHHIEEVIQNFCRESDMVKMENRNRDMTLSVNNEDEDSASDTDEDSCGAFNGSQKSACTSLNVQPSMLSTREKSSSALCLDKSYSLVTHTPTPTQDMVSSLDVSALPDVTSAMSGISIEDENYCQSSISKSRSENILRSEQSNVKATPSKQVEKSDSIYYTSQHSQEVTPTGSSSRVRLNDPSLRLSFDSSKYKMKVNNVQNKEDRSSISLDFCDSNETSADFLTPINEMPPPGCEIEDLPKHNGNDESIESLSNDNDLETQTESAPRKKYDDEPPETPCAVRRVRAHITTSTPQRAPPDADARRDGTYRGLVLHKDGTTLNVVYTVSSMQLARGRVRCVWLGVRDEPAHKHTTLASSLASTEDNSLVMGNKSASSRPQSMSLLSQCGEEQITGEYNKHYVTLKQIGKGAYGCVKMAYRRSDRLLCVAKFIVKEKVGALFWSDAPDGRRVPLELSLLMTLDHPNIVSVIDVFENEKYFQMVMEKHGAGMDLFEFIERRPRLDEPLLSHIFRQIGHAVEYLHSLNILHRDIKDENVIIDNKFHVKLIDFGSATFMSKDTLFSTFYGTTEYCSPEVLAGNKYAGPELEMWSMGITLYVLTFFVNPFSDIEDTIQGPLTFPQVVSDDLEHLLRWMLCKEPAQRCTVAQLMEHAWLRQPVALAGYAFQDVVDCDRHEANPEMYYSGSLGSPRSASPVSLADPIAKERSNPSEVVARSGERPARDDVKRGSVALHALSERDRDRDAHSDNYSLRSSADILDISSKPVSDALTDISSDATGHAACDIDYDCDQYECDSWDECEQDSFS</sequence>
<dbReference type="Proteomes" id="UP000838878">
    <property type="component" value="Chromosome 4"/>
</dbReference>
<dbReference type="InterPro" id="IPR000014">
    <property type="entry name" value="PAS"/>
</dbReference>
<dbReference type="InterPro" id="IPR000719">
    <property type="entry name" value="Prot_kinase_dom"/>
</dbReference>
<dbReference type="GO" id="GO:0005634">
    <property type="term" value="C:nucleus"/>
    <property type="evidence" value="ECO:0007669"/>
    <property type="project" value="TreeGrafter"/>
</dbReference>
<feature type="region of interest" description="Disordered" evidence="4">
    <location>
        <begin position="1095"/>
        <end position="1159"/>
    </location>
</feature>
<name>A0A8J9YFG1_9NEOP</name>
<dbReference type="EMBL" id="OV170224">
    <property type="protein sequence ID" value="CAH0724620.1"/>
    <property type="molecule type" value="Genomic_DNA"/>
</dbReference>
<accession>A0A8J9YFG1</accession>
<dbReference type="OrthoDB" id="10252171at2759"/>
<dbReference type="SMART" id="SM00091">
    <property type="entry name" value="PAS"/>
    <property type="match status" value="2"/>
</dbReference>
<dbReference type="GO" id="GO:0005829">
    <property type="term" value="C:cytosol"/>
    <property type="evidence" value="ECO:0007669"/>
    <property type="project" value="TreeGrafter"/>
</dbReference>
<dbReference type="GO" id="GO:0004674">
    <property type="term" value="F:protein serine/threonine kinase activity"/>
    <property type="evidence" value="ECO:0007669"/>
    <property type="project" value="TreeGrafter"/>
</dbReference>
<dbReference type="FunFam" id="1.10.510.10:FF:000351">
    <property type="entry name" value="PAS domain-containing serine/threonine-protein kinase"/>
    <property type="match status" value="1"/>
</dbReference>
<dbReference type="InterPro" id="IPR035965">
    <property type="entry name" value="PAS-like_dom_sf"/>
</dbReference>
<dbReference type="Gene3D" id="3.30.450.20">
    <property type="entry name" value="PAS domain"/>
    <property type="match status" value="2"/>
</dbReference>
<dbReference type="SUPFAM" id="SSF55785">
    <property type="entry name" value="PYP-like sensor domain (PAS domain)"/>
    <property type="match status" value="1"/>
</dbReference>
<gene>
    <name evidence="7" type="ORF">BINO364_LOCUS10309</name>
</gene>
<dbReference type="Gene3D" id="1.10.510.10">
    <property type="entry name" value="Transferase(Phosphotransferase) domain 1"/>
    <property type="match status" value="1"/>
</dbReference>
<dbReference type="GO" id="GO:0045719">
    <property type="term" value="P:negative regulation of glycogen biosynthetic process"/>
    <property type="evidence" value="ECO:0007669"/>
    <property type="project" value="TreeGrafter"/>
</dbReference>
<keyword evidence="8" id="KW-1185">Reference proteome</keyword>
<reference evidence="7" key="1">
    <citation type="submission" date="2021-12" db="EMBL/GenBank/DDBJ databases">
        <authorList>
            <person name="Martin H S."/>
        </authorList>
    </citation>
    <scope>NUCLEOTIDE SEQUENCE</scope>
</reference>
<evidence type="ECO:0000256" key="4">
    <source>
        <dbReference type="SAM" id="MobiDB-lite"/>
    </source>
</evidence>
<evidence type="ECO:0000313" key="8">
    <source>
        <dbReference type="Proteomes" id="UP000838878"/>
    </source>
</evidence>
<dbReference type="AlphaFoldDB" id="A0A8J9YFG1"/>
<dbReference type="Pfam" id="PF13426">
    <property type="entry name" value="PAS_9"/>
    <property type="match status" value="2"/>
</dbReference>
<feature type="region of interest" description="Disordered" evidence="4">
    <location>
        <begin position="643"/>
        <end position="693"/>
    </location>
</feature>
<feature type="domain" description="PAS" evidence="5">
    <location>
        <begin position="154"/>
        <end position="221"/>
    </location>
</feature>
<dbReference type="PANTHER" id="PTHR24346:SF51">
    <property type="entry name" value="PAS DOMAIN-CONTAINING SERINE_THREONINE-PROTEIN KINASE"/>
    <property type="match status" value="1"/>
</dbReference>
<feature type="compositionally biased region" description="Polar residues" evidence="4">
    <location>
        <begin position="1098"/>
        <end position="1107"/>
    </location>
</feature>
<dbReference type="PROSITE" id="PS00108">
    <property type="entry name" value="PROTEIN_KINASE_ST"/>
    <property type="match status" value="1"/>
</dbReference>
<dbReference type="InterPro" id="IPR011009">
    <property type="entry name" value="Kinase-like_dom_sf"/>
</dbReference>
<feature type="non-terminal residue" evidence="7">
    <location>
        <position position="1217"/>
    </location>
</feature>